<feature type="transmembrane region" description="Helical" evidence="1">
    <location>
        <begin position="130"/>
        <end position="153"/>
    </location>
</feature>
<gene>
    <name evidence="2" type="ORF">HF576_17945</name>
</gene>
<dbReference type="EMBL" id="JABACI010000005">
    <property type="protein sequence ID" value="NLP85721.1"/>
    <property type="molecule type" value="Genomic_DNA"/>
</dbReference>
<comment type="caution">
    <text evidence="2">The sequence shown here is derived from an EMBL/GenBank/DDBJ whole genome shotgun (WGS) entry which is preliminary data.</text>
</comment>
<protein>
    <recommendedName>
        <fullName evidence="4">ABC-2 type transport system permease protein</fullName>
    </recommendedName>
</protein>
<feature type="transmembrane region" description="Helical" evidence="1">
    <location>
        <begin position="79"/>
        <end position="100"/>
    </location>
</feature>
<evidence type="ECO:0000313" key="2">
    <source>
        <dbReference type="EMBL" id="NLP85721.1"/>
    </source>
</evidence>
<feature type="transmembrane region" description="Helical" evidence="1">
    <location>
        <begin position="238"/>
        <end position="257"/>
    </location>
</feature>
<feature type="transmembrane region" description="Helical" evidence="1">
    <location>
        <begin position="192"/>
        <end position="218"/>
    </location>
</feature>
<feature type="transmembrane region" description="Helical" evidence="1">
    <location>
        <begin position="334"/>
        <end position="358"/>
    </location>
</feature>
<dbReference type="Proteomes" id="UP001429745">
    <property type="component" value="Unassembled WGS sequence"/>
</dbReference>
<feature type="transmembrane region" description="Helical" evidence="1">
    <location>
        <begin position="386"/>
        <end position="410"/>
    </location>
</feature>
<feature type="transmembrane region" description="Helical" evidence="1">
    <location>
        <begin position="422"/>
        <end position="447"/>
    </location>
</feature>
<feature type="transmembrane region" description="Helical" evidence="1">
    <location>
        <begin position="454"/>
        <end position="474"/>
    </location>
</feature>
<keyword evidence="3" id="KW-1185">Reference proteome</keyword>
<dbReference type="RefSeq" id="WP_168914195.1">
    <property type="nucleotide sequence ID" value="NZ_JABACI010000005.1"/>
</dbReference>
<evidence type="ECO:0008006" key="4">
    <source>
        <dbReference type="Google" id="ProtNLM"/>
    </source>
</evidence>
<evidence type="ECO:0000256" key="1">
    <source>
        <dbReference type="SAM" id="Phobius"/>
    </source>
</evidence>
<feature type="transmembrane region" description="Helical" evidence="1">
    <location>
        <begin position="293"/>
        <end position="311"/>
    </location>
</feature>
<name>A0ABX1KF92_9MICO</name>
<keyword evidence="1" id="KW-0812">Transmembrane</keyword>
<organism evidence="2 3">
    <name type="scientific">Microbacterium salsuginis</name>
    <dbReference type="NCBI Taxonomy" id="2722803"/>
    <lineage>
        <taxon>Bacteria</taxon>
        <taxon>Bacillati</taxon>
        <taxon>Actinomycetota</taxon>
        <taxon>Actinomycetes</taxon>
        <taxon>Micrococcales</taxon>
        <taxon>Microbacteriaceae</taxon>
        <taxon>Microbacterium</taxon>
    </lineage>
</organism>
<feature type="transmembrane region" description="Helical" evidence="1">
    <location>
        <begin position="497"/>
        <end position="518"/>
    </location>
</feature>
<proteinExistence type="predicted"/>
<reference evidence="2 3" key="1">
    <citation type="submission" date="2020-04" db="EMBL/GenBank/DDBJ databases">
        <title>CFH 90308 Microbacterium sp.</title>
        <authorList>
            <person name="Nie G."/>
            <person name="Ming H."/>
            <person name="Xia T."/>
        </authorList>
    </citation>
    <scope>NUCLEOTIDE SEQUENCE [LARGE SCALE GENOMIC DNA]</scope>
    <source>
        <strain evidence="2 3">CFH 90308</strain>
    </source>
</reference>
<feature type="transmembrane region" description="Helical" evidence="1">
    <location>
        <begin position="165"/>
        <end position="185"/>
    </location>
</feature>
<keyword evidence="1" id="KW-1133">Transmembrane helix</keyword>
<sequence>MHTLAGLGPFLRLILRRDRLRLTLWYGIAVVVAVGVAASIGATYPTQAARAGYAEEINSSPAEVFMIGRINAASVAGLVAWRVQGLVVLILGIASAFTVIRHTRTAEEDGYREFLGGAPLGRATPLAGSVIIALSANLATAVLIAAAFAALGFAAAGSVLTGAQFFAAGAFMTGVGAITAMLAATSRGASTLAVIVMSVFYAVRGTADAGGLPALSWVSPYGWLSRIEPYAADDVRPVLLALVFSAVLLTVATLLNARDVGAGLLPERNGRPRAARGLRGTISLTLRLSLGQLIAWSLALFAFGSLIGALAENTAEQLRESDALSGLADGPDPALAFIALVVYVFAQVVTLYGIQAILRLHREESSGRAENVLTAPVSRMRWAGGALVAAFAGTAVIQVAFGFGLGLMYATATGEPGQLAAMIAAALVKLPAIWLIAALAALLYGFVPRIAGPVAYAALGILFLLELLVELGYLDSGVLRVSPYTHMPPLPLGTFELLPVLVTTVLAAVLVIGASAGLRRRDITRT</sequence>
<keyword evidence="1" id="KW-0472">Membrane</keyword>
<accession>A0ABX1KF92</accession>
<feature type="transmembrane region" description="Helical" evidence="1">
    <location>
        <begin position="22"/>
        <end position="44"/>
    </location>
</feature>
<evidence type="ECO:0000313" key="3">
    <source>
        <dbReference type="Proteomes" id="UP001429745"/>
    </source>
</evidence>